<dbReference type="EMBL" id="RJJX01000029">
    <property type="protein sequence ID" value="RUT73080.1"/>
    <property type="molecule type" value="Genomic_DNA"/>
</dbReference>
<feature type="domain" description="Mechanosensitive ion channel MscS" evidence="11">
    <location>
        <begin position="189"/>
        <end position="257"/>
    </location>
</feature>
<evidence type="ECO:0000256" key="10">
    <source>
        <dbReference type="SAM" id="Phobius"/>
    </source>
</evidence>
<evidence type="ECO:0000256" key="2">
    <source>
        <dbReference type="ARBA" id="ARBA00022475"/>
    </source>
</evidence>
<evidence type="ECO:0000256" key="5">
    <source>
        <dbReference type="ARBA" id="ARBA00022989"/>
    </source>
</evidence>
<dbReference type="PANTHER" id="PTHR30414:SF0">
    <property type="entry name" value="MINICONDUCTANCE MECHANOSENSITIVE CHANNEL YBDG"/>
    <property type="match status" value="1"/>
</dbReference>
<dbReference type="Gene3D" id="2.30.30.60">
    <property type="match status" value="1"/>
</dbReference>
<keyword evidence="5 10" id="KW-1133">Transmembrane helix</keyword>
<dbReference type="GO" id="GO:0071470">
    <property type="term" value="P:cellular response to osmotic stress"/>
    <property type="evidence" value="ECO:0007669"/>
    <property type="project" value="InterPro"/>
</dbReference>
<evidence type="ECO:0000256" key="3">
    <source>
        <dbReference type="ARBA" id="ARBA00022519"/>
    </source>
</evidence>
<keyword evidence="7 10" id="KW-0472">Membrane</keyword>
<dbReference type="AlphaFoldDB" id="A0A434AFD5"/>
<proteinExistence type="predicted"/>
<dbReference type="SUPFAM" id="SSF50182">
    <property type="entry name" value="Sm-like ribonucleoproteins"/>
    <property type="match status" value="1"/>
</dbReference>
<evidence type="ECO:0000256" key="8">
    <source>
        <dbReference type="ARBA" id="ARBA00093630"/>
    </source>
</evidence>
<feature type="transmembrane region" description="Helical" evidence="10">
    <location>
        <begin position="144"/>
        <end position="165"/>
    </location>
</feature>
<comment type="subcellular location">
    <subcellularLocation>
        <location evidence="1">Cell inner membrane</location>
        <topology evidence="1">Multi-pass membrane protein</topology>
    </subcellularLocation>
</comment>
<protein>
    <recommendedName>
        <fullName evidence="8">Mechanosensing system component YbdG</fullName>
    </recommendedName>
    <alternativeName>
        <fullName evidence="9">Mechanosensitive channel homolog YbdG</fullName>
    </alternativeName>
</protein>
<dbReference type="Pfam" id="PF00924">
    <property type="entry name" value="MS_channel_2nd"/>
    <property type="match status" value="1"/>
</dbReference>
<keyword evidence="6" id="KW-0346">Stress response</keyword>
<sequence length="414" mass="47187">MKELLGIQLKEFLISYGLNNYWAVILQSIIAIIIVLIIAVLSDLISKKVIISIITKVVRKTKTHWDDILLERKVFNKISHFAPAIIIYISAEMIDHQGLSNFVQNGAFVYMIILSILLIDTFLNASNDIYNTLPVSKTRPIKGYLQIVKIFFYAMGTISIIAIFFDESPFKIIAGMGAFAAVLILVFKDTILGFVASIQLSANKMVNIGDWITMPSKEADGTVIDISLNTVKVQNWDKTISTIPTYALVSESFNNWKGMEDSGGRRIKRHINIDIKSIHFLSEKEISDFEKIKLIKEYISQKKVEIRSANPENEIPTNQRRLTNIGTFRKYIEYYLKAHSKIHNNMTLMVRQLQASGKGLPLEIYVFSNDQEWINYEAIQSDIFDHILAVVPEFNLSVFQNPTGDDFQKLTKSF</sequence>
<dbReference type="InterPro" id="IPR030192">
    <property type="entry name" value="YbdG"/>
</dbReference>
<gene>
    <name evidence="12" type="ORF">DLK05_15230</name>
</gene>
<dbReference type="Proteomes" id="UP000282985">
    <property type="component" value="Unassembled WGS sequence"/>
</dbReference>
<feature type="transmembrane region" description="Helical" evidence="10">
    <location>
        <begin position="20"/>
        <end position="41"/>
    </location>
</feature>
<evidence type="ECO:0000256" key="1">
    <source>
        <dbReference type="ARBA" id="ARBA00004429"/>
    </source>
</evidence>
<evidence type="ECO:0000256" key="9">
    <source>
        <dbReference type="ARBA" id="ARBA00093659"/>
    </source>
</evidence>
<evidence type="ECO:0000256" key="6">
    <source>
        <dbReference type="ARBA" id="ARBA00023016"/>
    </source>
</evidence>
<feature type="transmembrane region" description="Helical" evidence="10">
    <location>
        <begin position="103"/>
        <end position="123"/>
    </location>
</feature>
<organism evidence="12 13">
    <name type="scientific">Ancylomarina longa</name>
    <dbReference type="NCBI Taxonomy" id="2487017"/>
    <lineage>
        <taxon>Bacteria</taxon>
        <taxon>Pseudomonadati</taxon>
        <taxon>Bacteroidota</taxon>
        <taxon>Bacteroidia</taxon>
        <taxon>Marinilabiliales</taxon>
        <taxon>Marinifilaceae</taxon>
        <taxon>Ancylomarina</taxon>
    </lineage>
</organism>
<dbReference type="RefSeq" id="WP_127344823.1">
    <property type="nucleotide sequence ID" value="NZ_RJJX01000029.1"/>
</dbReference>
<dbReference type="GO" id="GO:0008381">
    <property type="term" value="F:mechanosensitive monoatomic ion channel activity"/>
    <property type="evidence" value="ECO:0007669"/>
    <property type="project" value="InterPro"/>
</dbReference>
<keyword evidence="13" id="KW-1185">Reference proteome</keyword>
<dbReference type="InterPro" id="IPR010920">
    <property type="entry name" value="LSM_dom_sf"/>
</dbReference>
<feature type="transmembrane region" description="Helical" evidence="10">
    <location>
        <begin position="171"/>
        <end position="195"/>
    </location>
</feature>
<evidence type="ECO:0000313" key="13">
    <source>
        <dbReference type="Proteomes" id="UP000282985"/>
    </source>
</evidence>
<keyword evidence="4 10" id="KW-0812">Transmembrane</keyword>
<dbReference type="OrthoDB" id="9775207at2"/>
<dbReference type="PANTHER" id="PTHR30414">
    <property type="entry name" value="MINICONDUCTANCE MECHANOSENSITIVE CHANNEL YBDG"/>
    <property type="match status" value="1"/>
</dbReference>
<dbReference type="FunFam" id="2.30.30.60:FF:000002">
    <property type="entry name" value="Mechanosensitive ion channel family protein"/>
    <property type="match status" value="1"/>
</dbReference>
<reference evidence="12 13" key="1">
    <citation type="submission" date="2018-11" db="EMBL/GenBank/DDBJ databases">
        <title>Parancylomarina longa gen. nov., sp. nov., isolated from sediments of southern Okinawa.</title>
        <authorList>
            <person name="Fu T."/>
        </authorList>
    </citation>
    <scope>NUCLEOTIDE SEQUENCE [LARGE SCALE GENOMIC DNA]</scope>
    <source>
        <strain evidence="12 13">T3-2 S1-C</strain>
    </source>
</reference>
<comment type="caution">
    <text evidence="12">The sequence shown here is derived from an EMBL/GenBank/DDBJ whole genome shotgun (WGS) entry which is preliminary data.</text>
</comment>
<dbReference type="GO" id="GO:0005886">
    <property type="term" value="C:plasma membrane"/>
    <property type="evidence" value="ECO:0007669"/>
    <property type="project" value="UniProtKB-SubCell"/>
</dbReference>
<evidence type="ECO:0000259" key="11">
    <source>
        <dbReference type="Pfam" id="PF00924"/>
    </source>
</evidence>
<evidence type="ECO:0000256" key="4">
    <source>
        <dbReference type="ARBA" id="ARBA00022692"/>
    </source>
</evidence>
<keyword evidence="2" id="KW-1003">Cell membrane</keyword>
<keyword evidence="3" id="KW-0997">Cell inner membrane</keyword>
<evidence type="ECO:0000313" key="12">
    <source>
        <dbReference type="EMBL" id="RUT73080.1"/>
    </source>
</evidence>
<dbReference type="InterPro" id="IPR023408">
    <property type="entry name" value="MscS_beta-dom_sf"/>
</dbReference>
<dbReference type="InterPro" id="IPR006685">
    <property type="entry name" value="MscS_channel_2nd"/>
</dbReference>
<accession>A0A434AFD5</accession>
<evidence type="ECO:0000256" key="7">
    <source>
        <dbReference type="ARBA" id="ARBA00023136"/>
    </source>
</evidence>
<name>A0A434AFD5_9BACT</name>